<sequence length="132" mass="14971">MKEKRKNSKITFIILSFMFAILIMLVAIKFINNPVNDLRIGWISHEQSNMLTADYSYFTGTEMHNMKGTNTNLNIDVETKKGSLEITLKDSDKNLLFSEVISKTTSFNIDVPEDVIVSISGKEHDGGFKISY</sequence>
<feature type="transmembrane region" description="Helical" evidence="1">
    <location>
        <begin position="12"/>
        <end position="31"/>
    </location>
</feature>
<evidence type="ECO:0000256" key="1">
    <source>
        <dbReference type="SAM" id="Phobius"/>
    </source>
</evidence>
<evidence type="ECO:0000313" key="2">
    <source>
        <dbReference type="EMBL" id="HIX80855.1"/>
    </source>
</evidence>
<comment type="caution">
    <text evidence="2">The sequence shown here is derived from an EMBL/GenBank/DDBJ whole genome shotgun (WGS) entry which is preliminary data.</text>
</comment>
<gene>
    <name evidence="2" type="ORF">H9980_02645</name>
</gene>
<keyword evidence="1" id="KW-1133">Transmembrane helix</keyword>
<reference evidence="2" key="2">
    <citation type="submission" date="2021-04" db="EMBL/GenBank/DDBJ databases">
        <authorList>
            <person name="Gilroy R."/>
        </authorList>
    </citation>
    <scope>NUCLEOTIDE SEQUENCE</scope>
    <source>
        <strain evidence="2">ChiGjej1B1-14440</strain>
    </source>
</reference>
<keyword evidence="1" id="KW-0812">Transmembrane</keyword>
<accession>A0A9D1XMU5</accession>
<dbReference type="AlphaFoldDB" id="A0A9D1XMU5"/>
<keyword evidence="1" id="KW-0472">Membrane</keyword>
<organism evidence="2 3">
    <name type="scientific">Candidatus Erysipelatoclostridium merdavium</name>
    <dbReference type="NCBI Taxonomy" id="2838566"/>
    <lineage>
        <taxon>Bacteria</taxon>
        <taxon>Bacillati</taxon>
        <taxon>Bacillota</taxon>
        <taxon>Erysipelotrichia</taxon>
        <taxon>Erysipelotrichales</taxon>
        <taxon>Erysipelotrichales incertae sedis</taxon>
    </lineage>
</organism>
<dbReference type="Proteomes" id="UP000886724">
    <property type="component" value="Unassembled WGS sequence"/>
</dbReference>
<reference evidence="2" key="1">
    <citation type="journal article" date="2021" name="PeerJ">
        <title>Extensive microbial diversity within the chicken gut microbiome revealed by metagenomics and culture.</title>
        <authorList>
            <person name="Gilroy R."/>
            <person name="Ravi A."/>
            <person name="Getino M."/>
            <person name="Pursley I."/>
            <person name="Horton D.L."/>
            <person name="Alikhan N.F."/>
            <person name="Baker D."/>
            <person name="Gharbi K."/>
            <person name="Hall N."/>
            <person name="Watson M."/>
            <person name="Adriaenssens E.M."/>
            <person name="Foster-Nyarko E."/>
            <person name="Jarju S."/>
            <person name="Secka A."/>
            <person name="Antonio M."/>
            <person name="Oren A."/>
            <person name="Chaudhuri R.R."/>
            <person name="La Ragione R."/>
            <person name="Hildebrand F."/>
            <person name="Pallen M.J."/>
        </authorList>
    </citation>
    <scope>NUCLEOTIDE SEQUENCE</scope>
    <source>
        <strain evidence="2">ChiGjej1B1-14440</strain>
    </source>
</reference>
<proteinExistence type="predicted"/>
<name>A0A9D1XMU5_9FIRM</name>
<protein>
    <submittedName>
        <fullName evidence="2">Uncharacterized protein</fullName>
    </submittedName>
</protein>
<evidence type="ECO:0000313" key="3">
    <source>
        <dbReference type="Proteomes" id="UP000886724"/>
    </source>
</evidence>
<dbReference type="EMBL" id="DXET01000068">
    <property type="protein sequence ID" value="HIX80855.1"/>
    <property type="molecule type" value="Genomic_DNA"/>
</dbReference>